<evidence type="ECO:0000256" key="3">
    <source>
        <dbReference type="ARBA" id="ARBA00022630"/>
    </source>
</evidence>
<evidence type="ECO:0000256" key="9">
    <source>
        <dbReference type="ARBA" id="ARBA00023002"/>
    </source>
</evidence>
<name>A0A285V784_9ACTN</name>
<dbReference type="PRINTS" id="PR00410">
    <property type="entry name" value="PHEHYDRXLASE"/>
</dbReference>
<evidence type="ECO:0000313" key="15">
    <source>
        <dbReference type="EMBL" id="SOC49972.1"/>
    </source>
</evidence>
<dbReference type="GO" id="GO:0016020">
    <property type="term" value="C:membrane"/>
    <property type="evidence" value="ECO:0007669"/>
    <property type="project" value="UniProtKB-SubCell"/>
</dbReference>
<feature type="transmembrane region" description="Helical" evidence="13">
    <location>
        <begin position="30"/>
        <end position="51"/>
    </location>
</feature>
<organism evidence="15 16">
    <name type="scientific">Blastococcus aggregatus</name>
    <dbReference type="NCBI Taxonomy" id="38502"/>
    <lineage>
        <taxon>Bacteria</taxon>
        <taxon>Bacillati</taxon>
        <taxon>Actinomycetota</taxon>
        <taxon>Actinomycetes</taxon>
        <taxon>Geodermatophilales</taxon>
        <taxon>Geodermatophilaceae</taxon>
        <taxon>Blastococcus</taxon>
    </lineage>
</organism>
<dbReference type="SUPFAM" id="SSF52343">
    <property type="entry name" value="Ferredoxin reductase-like, C-terminal NADP-linked domain"/>
    <property type="match status" value="1"/>
</dbReference>
<keyword evidence="7" id="KW-0274">FAD</keyword>
<dbReference type="Gene3D" id="2.40.30.10">
    <property type="entry name" value="Translation factors"/>
    <property type="match status" value="1"/>
</dbReference>
<dbReference type="InterPro" id="IPR013112">
    <property type="entry name" value="FAD-bd_8"/>
</dbReference>
<evidence type="ECO:0000256" key="6">
    <source>
        <dbReference type="ARBA" id="ARBA00022723"/>
    </source>
</evidence>
<evidence type="ECO:0000313" key="16">
    <source>
        <dbReference type="Proteomes" id="UP000219435"/>
    </source>
</evidence>
<keyword evidence="12 13" id="KW-0472">Membrane</keyword>
<dbReference type="SUPFAM" id="SSF63380">
    <property type="entry name" value="Riboflavin synthase domain-like"/>
    <property type="match status" value="1"/>
</dbReference>
<keyword evidence="8 13" id="KW-1133">Transmembrane helix</keyword>
<dbReference type="InterPro" id="IPR001433">
    <property type="entry name" value="OxRdtase_FAD/NAD-bd"/>
</dbReference>
<feature type="transmembrane region" description="Helical" evidence="13">
    <location>
        <begin position="105"/>
        <end position="125"/>
    </location>
</feature>
<evidence type="ECO:0000256" key="10">
    <source>
        <dbReference type="ARBA" id="ARBA00023004"/>
    </source>
</evidence>
<evidence type="ECO:0000256" key="1">
    <source>
        <dbReference type="ARBA" id="ARBA00001974"/>
    </source>
</evidence>
<dbReference type="InterPro" id="IPR050415">
    <property type="entry name" value="MRET"/>
</dbReference>
<feature type="transmembrane region" description="Helical" evidence="13">
    <location>
        <begin position="205"/>
        <end position="225"/>
    </location>
</feature>
<evidence type="ECO:0000256" key="5">
    <source>
        <dbReference type="ARBA" id="ARBA00022714"/>
    </source>
</evidence>
<evidence type="ECO:0000256" key="11">
    <source>
        <dbReference type="ARBA" id="ARBA00023014"/>
    </source>
</evidence>
<dbReference type="AlphaFoldDB" id="A0A285V784"/>
<comment type="cofactor">
    <cofactor evidence="1">
        <name>FAD</name>
        <dbReference type="ChEBI" id="CHEBI:57692"/>
    </cofactor>
</comment>
<dbReference type="InterPro" id="IPR017938">
    <property type="entry name" value="Riboflavin_synthase-like_b-brl"/>
</dbReference>
<protein>
    <submittedName>
        <fullName evidence="15">Predicted ferric reductase</fullName>
    </submittedName>
</protein>
<keyword evidence="11" id="KW-0411">Iron-sulfur</keyword>
<keyword evidence="3" id="KW-0285">Flavoprotein</keyword>
<dbReference type="Proteomes" id="UP000219435">
    <property type="component" value="Unassembled WGS sequence"/>
</dbReference>
<dbReference type="GO" id="GO:0046872">
    <property type="term" value="F:metal ion binding"/>
    <property type="evidence" value="ECO:0007669"/>
    <property type="project" value="UniProtKB-KW"/>
</dbReference>
<dbReference type="Pfam" id="PF01794">
    <property type="entry name" value="Ferric_reduct"/>
    <property type="match status" value="1"/>
</dbReference>
<dbReference type="PROSITE" id="PS51384">
    <property type="entry name" value="FAD_FR"/>
    <property type="match status" value="1"/>
</dbReference>
<dbReference type="GO" id="GO:0016491">
    <property type="term" value="F:oxidoreductase activity"/>
    <property type="evidence" value="ECO:0007669"/>
    <property type="project" value="UniProtKB-KW"/>
</dbReference>
<dbReference type="PANTHER" id="PTHR47354:SF8">
    <property type="entry name" value="1,2-PHENYLACETYL-COA EPOXIDASE, SUBUNIT E"/>
    <property type="match status" value="1"/>
</dbReference>
<sequence length="459" mass="48606">MAAATVSAGPRITVVSGGSPAGLRQWPAGLLLLLWGANLGAVAALGVARLPVDLQLPGGLATWAGRMTGLLAEVLVLGMVLLAARIPWLEKGVGQDRLLRWHRRLAPTALVALVAHPLLLALGYGRGLGGWWPALLSLGSTTLDAVAGTALFLVAALTSVRFVRRRLPYEGWHLLHLMTYAAVLLAFAHQLSAGSTVLQGALVRGWWTAQLVLVLTAATVFRAGLPVLRSARHGLRVTGVRRESRDVVTVTVAGRDLGRLTARGGQFLVWRFVDTRHWWRAHPFSLSAAPTGKQLRLTAREIGDGTRALARLRPGTRVLVEGPYGVLTAAARTRDRVLLIGAGLGIAPIRALLEDLPPYVDAVVVNRASTPVDAVHQGELNALADSRPATTVHLVTGSRSAADDPAGPLGAWQLRALVPDLATRDVYLCGPPGLTAQLLSTLRQLGVPAGQIHAESFSL</sequence>
<keyword evidence="10" id="KW-0408">Iron</keyword>
<feature type="transmembrane region" description="Helical" evidence="13">
    <location>
        <begin position="175"/>
        <end position="193"/>
    </location>
</feature>
<dbReference type="EMBL" id="OBQI01000003">
    <property type="protein sequence ID" value="SOC49972.1"/>
    <property type="molecule type" value="Genomic_DNA"/>
</dbReference>
<feature type="transmembrane region" description="Helical" evidence="13">
    <location>
        <begin position="145"/>
        <end position="163"/>
    </location>
</feature>
<accession>A0A285V784</accession>
<gene>
    <name evidence="15" type="ORF">SAMN05660748_2708</name>
</gene>
<evidence type="ECO:0000256" key="8">
    <source>
        <dbReference type="ARBA" id="ARBA00022989"/>
    </source>
</evidence>
<evidence type="ECO:0000256" key="13">
    <source>
        <dbReference type="SAM" id="Phobius"/>
    </source>
</evidence>
<dbReference type="OrthoDB" id="9801223at2"/>
<dbReference type="PANTHER" id="PTHR47354">
    <property type="entry name" value="NADH OXIDOREDUCTASE HCR"/>
    <property type="match status" value="1"/>
</dbReference>
<keyword evidence="16" id="KW-1185">Reference proteome</keyword>
<feature type="domain" description="FAD-binding FR-type" evidence="14">
    <location>
        <begin position="230"/>
        <end position="330"/>
    </location>
</feature>
<keyword evidence="5" id="KW-0001">2Fe-2S</keyword>
<keyword evidence="6" id="KW-0479">Metal-binding</keyword>
<dbReference type="Pfam" id="PF08022">
    <property type="entry name" value="FAD_binding_8"/>
    <property type="match status" value="1"/>
</dbReference>
<feature type="transmembrane region" description="Helical" evidence="13">
    <location>
        <begin position="63"/>
        <end position="84"/>
    </location>
</feature>
<dbReference type="Pfam" id="PF00175">
    <property type="entry name" value="NAD_binding_1"/>
    <property type="match status" value="1"/>
</dbReference>
<keyword evidence="4 13" id="KW-0812">Transmembrane</keyword>
<dbReference type="InterPro" id="IPR017927">
    <property type="entry name" value="FAD-bd_FR_type"/>
</dbReference>
<dbReference type="GO" id="GO:0050660">
    <property type="term" value="F:flavin adenine dinucleotide binding"/>
    <property type="evidence" value="ECO:0007669"/>
    <property type="project" value="TreeGrafter"/>
</dbReference>
<evidence type="ECO:0000259" key="14">
    <source>
        <dbReference type="PROSITE" id="PS51384"/>
    </source>
</evidence>
<dbReference type="InterPro" id="IPR039261">
    <property type="entry name" value="FNR_nucleotide-bd"/>
</dbReference>
<reference evidence="16" key="1">
    <citation type="submission" date="2017-08" db="EMBL/GenBank/DDBJ databases">
        <authorList>
            <person name="Varghese N."/>
            <person name="Submissions S."/>
        </authorList>
    </citation>
    <scope>NUCLEOTIDE SEQUENCE [LARGE SCALE GENOMIC DNA]</scope>
    <source>
        <strain evidence="16">DSM 4725</strain>
    </source>
</reference>
<dbReference type="Gene3D" id="3.40.50.80">
    <property type="entry name" value="Nucleotide-binding domain of ferredoxin-NADP reductase (FNR) module"/>
    <property type="match status" value="1"/>
</dbReference>
<evidence type="ECO:0000256" key="4">
    <source>
        <dbReference type="ARBA" id="ARBA00022692"/>
    </source>
</evidence>
<evidence type="ECO:0000256" key="2">
    <source>
        <dbReference type="ARBA" id="ARBA00004141"/>
    </source>
</evidence>
<keyword evidence="9" id="KW-0560">Oxidoreductase</keyword>
<evidence type="ECO:0000256" key="7">
    <source>
        <dbReference type="ARBA" id="ARBA00022827"/>
    </source>
</evidence>
<dbReference type="CDD" id="cd06198">
    <property type="entry name" value="FNR_like_3"/>
    <property type="match status" value="1"/>
</dbReference>
<proteinExistence type="predicted"/>
<comment type="subcellular location">
    <subcellularLocation>
        <location evidence="2">Membrane</location>
        <topology evidence="2">Multi-pass membrane protein</topology>
    </subcellularLocation>
</comment>
<dbReference type="GO" id="GO:0051537">
    <property type="term" value="F:2 iron, 2 sulfur cluster binding"/>
    <property type="evidence" value="ECO:0007669"/>
    <property type="project" value="UniProtKB-KW"/>
</dbReference>
<dbReference type="InterPro" id="IPR013130">
    <property type="entry name" value="Fe3_Rdtase_TM_dom"/>
</dbReference>
<evidence type="ECO:0000256" key="12">
    <source>
        <dbReference type="ARBA" id="ARBA00023136"/>
    </source>
</evidence>